<comment type="caution">
    <text evidence="3">The sequence shown here is derived from an EMBL/GenBank/DDBJ whole genome shotgun (WGS) entry which is preliminary data.</text>
</comment>
<organism evidence="3 4">
    <name type="scientific">Phenylobacterium glaciei</name>
    <dbReference type="NCBI Taxonomy" id="2803784"/>
    <lineage>
        <taxon>Bacteria</taxon>
        <taxon>Pseudomonadati</taxon>
        <taxon>Pseudomonadota</taxon>
        <taxon>Alphaproteobacteria</taxon>
        <taxon>Caulobacterales</taxon>
        <taxon>Caulobacteraceae</taxon>
        <taxon>Phenylobacterium</taxon>
    </lineage>
</organism>
<reference evidence="3" key="1">
    <citation type="submission" date="2021-04" db="EMBL/GenBank/DDBJ databases">
        <title>Draft genome assembly of strain Phenylobacterium sp. 20VBR1 using MiniION and Illumina platforms.</title>
        <authorList>
            <person name="Thomas F.A."/>
            <person name="Krishnan K.P."/>
            <person name="Sinha R.K."/>
        </authorList>
    </citation>
    <scope>NUCLEOTIDE SEQUENCE</scope>
    <source>
        <strain evidence="3">20VBR1</strain>
    </source>
</reference>
<evidence type="ECO:0000256" key="1">
    <source>
        <dbReference type="SAM" id="MobiDB-lite"/>
    </source>
</evidence>
<dbReference type="EMBL" id="JAGSGD010000001">
    <property type="protein sequence ID" value="MBR7619453.1"/>
    <property type="molecule type" value="Genomic_DNA"/>
</dbReference>
<dbReference type="Pfam" id="PF10135">
    <property type="entry name" value="Rod-binding"/>
    <property type="match status" value="1"/>
</dbReference>
<feature type="domain" description="Flagellar protein FlgJ N-terminal" evidence="2">
    <location>
        <begin position="49"/>
        <end position="92"/>
    </location>
</feature>
<accession>A0A941D239</accession>
<protein>
    <submittedName>
        <fullName evidence="3">Rod-binding protein</fullName>
    </submittedName>
</protein>
<dbReference type="Proteomes" id="UP000622580">
    <property type="component" value="Unassembled WGS sequence"/>
</dbReference>
<gene>
    <name evidence="3" type="ORF">JKL49_08645</name>
</gene>
<dbReference type="AlphaFoldDB" id="A0A941D239"/>
<evidence type="ECO:0000313" key="4">
    <source>
        <dbReference type="Proteomes" id="UP000622580"/>
    </source>
</evidence>
<sequence length="103" mass="10766">MADIAAPALNLTPPAPAPMSAAEMAKRGQIAKTAKDFESSFLSVMLGQMMKDVKVSEPFSGGQGEDAFKSFMNEAMAKQVVKSGGLGIADDVAKEMLKLQGLS</sequence>
<proteinExistence type="predicted"/>
<keyword evidence="4" id="KW-1185">Reference proteome</keyword>
<dbReference type="RefSeq" id="WP_215339806.1">
    <property type="nucleotide sequence ID" value="NZ_JAGSGD010000001.1"/>
</dbReference>
<evidence type="ECO:0000259" key="2">
    <source>
        <dbReference type="Pfam" id="PF10135"/>
    </source>
</evidence>
<feature type="region of interest" description="Disordered" evidence="1">
    <location>
        <begin position="1"/>
        <end position="21"/>
    </location>
</feature>
<dbReference type="InterPro" id="IPR019301">
    <property type="entry name" value="Flagellar_prot_FlgJ_N"/>
</dbReference>
<name>A0A941D239_9CAUL</name>
<evidence type="ECO:0000313" key="3">
    <source>
        <dbReference type="EMBL" id="MBR7619453.1"/>
    </source>
</evidence>